<dbReference type="CDD" id="cd00082">
    <property type="entry name" value="HisKA"/>
    <property type="match status" value="1"/>
</dbReference>
<keyword evidence="11" id="KW-1185">Reference proteome</keyword>
<comment type="catalytic activity">
    <reaction evidence="1">
        <text>ATP + protein L-histidine = ADP + protein N-phospho-L-histidine.</text>
        <dbReference type="EC" id="2.7.13.3"/>
    </reaction>
</comment>
<evidence type="ECO:0000256" key="5">
    <source>
        <dbReference type="ARBA" id="ARBA00022741"/>
    </source>
</evidence>
<dbReference type="AlphaFoldDB" id="A0A1T4YHE8"/>
<dbReference type="InterPro" id="IPR005467">
    <property type="entry name" value="His_kinase_dom"/>
</dbReference>
<evidence type="ECO:0000256" key="6">
    <source>
        <dbReference type="ARBA" id="ARBA00022777"/>
    </source>
</evidence>
<keyword evidence="5" id="KW-0547">Nucleotide-binding</keyword>
<dbReference type="SUPFAM" id="SSF55874">
    <property type="entry name" value="ATPase domain of HSP90 chaperone/DNA topoisomerase II/histidine kinase"/>
    <property type="match status" value="1"/>
</dbReference>
<dbReference type="PROSITE" id="PS50109">
    <property type="entry name" value="HIS_KIN"/>
    <property type="match status" value="1"/>
</dbReference>
<evidence type="ECO:0000313" key="11">
    <source>
        <dbReference type="Proteomes" id="UP000190042"/>
    </source>
</evidence>
<dbReference type="GO" id="GO:0005524">
    <property type="term" value="F:ATP binding"/>
    <property type="evidence" value="ECO:0007669"/>
    <property type="project" value="UniProtKB-KW"/>
</dbReference>
<dbReference type="EMBL" id="FUYJ01000004">
    <property type="protein sequence ID" value="SKB00711.1"/>
    <property type="molecule type" value="Genomic_DNA"/>
</dbReference>
<keyword evidence="6 10" id="KW-0418">Kinase</keyword>
<keyword evidence="3" id="KW-0597">Phosphoprotein</keyword>
<dbReference type="SMART" id="SM00388">
    <property type="entry name" value="HisKA"/>
    <property type="match status" value="1"/>
</dbReference>
<dbReference type="PRINTS" id="PR00344">
    <property type="entry name" value="BCTRLSENSOR"/>
</dbReference>
<dbReference type="InterPro" id="IPR003594">
    <property type="entry name" value="HATPase_dom"/>
</dbReference>
<dbReference type="SUPFAM" id="SSF47384">
    <property type="entry name" value="Homodimeric domain of signal transducing histidine kinase"/>
    <property type="match status" value="1"/>
</dbReference>
<proteinExistence type="predicted"/>
<protein>
    <recommendedName>
        <fullName evidence="2">histidine kinase</fullName>
        <ecNumber evidence="2">2.7.13.3</ecNumber>
    </recommendedName>
</protein>
<evidence type="ECO:0000256" key="8">
    <source>
        <dbReference type="ARBA" id="ARBA00023012"/>
    </source>
</evidence>
<evidence type="ECO:0000256" key="4">
    <source>
        <dbReference type="ARBA" id="ARBA00022679"/>
    </source>
</evidence>
<evidence type="ECO:0000256" key="2">
    <source>
        <dbReference type="ARBA" id="ARBA00012438"/>
    </source>
</evidence>
<dbReference type="InterPro" id="IPR003661">
    <property type="entry name" value="HisK_dim/P_dom"/>
</dbReference>
<dbReference type="Pfam" id="PF02518">
    <property type="entry name" value="HATPase_c"/>
    <property type="match status" value="1"/>
</dbReference>
<gene>
    <name evidence="10" type="ORF">SAMN04244570_2564</name>
</gene>
<name>A0A1T4YHE8_9BACL</name>
<dbReference type="SMART" id="SM00387">
    <property type="entry name" value="HATPase_c"/>
    <property type="match status" value="1"/>
</dbReference>
<keyword evidence="7" id="KW-0067">ATP-binding</keyword>
<evidence type="ECO:0000256" key="7">
    <source>
        <dbReference type="ARBA" id="ARBA00022840"/>
    </source>
</evidence>
<sequence>MVLKSTDINKFLESSLFKIIINHNGEILGMTKAFKSLVKENDLPKYISEIFDERLLVQIENILVHSSFQQITVQERVKGCLKDDCDKHVSCYIIYQPRSEKAIITIKMDEQTKTLSQLYESAFQTAKIPMALVNEWGFFVSLNEEFNKTFFDPTRGTSIHLKSFLENFHHDEEFCYTEYVVQAKNEGVAQRKLSYQKNGDIQYFNLLLEVDSATEMFILRVLDMTEQEHMLQLLAHSDQLSTTGEIAASIAHEVRNPMTTLHGFLQLLEHEVTGSAHKYVTVIQGEVKRMNEILNEMLALSKPRVDEVTVFSLTVLMEEVLLLLQPKALLDQINLFNENFITEPILIKANPNRVKQILVNLLKNAMEAMGPKGTLTVHVCEGEQQNVDILISDTGTGMSEEMMEKIFLPFVSGKAGGTGLGLPFVKKTVTEYGGSIAVSSEEGVGSVFKLTFPRVSVVGT</sequence>
<dbReference type="InterPro" id="IPR036097">
    <property type="entry name" value="HisK_dim/P_sf"/>
</dbReference>
<dbReference type="RefSeq" id="WP_040758304.1">
    <property type="nucleotide sequence ID" value="NZ_FUYJ01000004.1"/>
</dbReference>
<reference evidence="11" key="1">
    <citation type="submission" date="2017-02" db="EMBL/GenBank/DDBJ databases">
        <authorList>
            <person name="Varghese N."/>
            <person name="Submissions S."/>
        </authorList>
    </citation>
    <scope>NUCLEOTIDE SEQUENCE [LARGE SCALE GENOMIC DNA]</scope>
    <source>
        <strain evidence="11">DSM 23966</strain>
    </source>
</reference>
<dbReference type="EC" id="2.7.13.3" evidence="2"/>
<dbReference type="InterPro" id="IPR004358">
    <property type="entry name" value="Sig_transdc_His_kin-like_C"/>
</dbReference>
<feature type="domain" description="Histidine kinase" evidence="9">
    <location>
        <begin position="249"/>
        <end position="456"/>
    </location>
</feature>
<dbReference type="Proteomes" id="UP000190042">
    <property type="component" value="Unassembled WGS sequence"/>
</dbReference>
<dbReference type="Gene3D" id="1.10.287.130">
    <property type="match status" value="1"/>
</dbReference>
<dbReference type="GO" id="GO:0000155">
    <property type="term" value="F:phosphorelay sensor kinase activity"/>
    <property type="evidence" value="ECO:0007669"/>
    <property type="project" value="InterPro"/>
</dbReference>
<evidence type="ECO:0000256" key="3">
    <source>
        <dbReference type="ARBA" id="ARBA00022553"/>
    </source>
</evidence>
<keyword evidence="4" id="KW-0808">Transferase</keyword>
<dbReference type="Pfam" id="PF00512">
    <property type="entry name" value="HisKA"/>
    <property type="match status" value="1"/>
</dbReference>
<organism evidence="10 11">
    <name type="scientific">Sporosarcina newyorkensis</name>
    <dbReference type="NCBI Taxonomy" id="759851"/>
    <lineage>
        <taxon>Bacteria</taxon>
        <taxon>Bacillati</taxon>
        <taxon>Bacillota</taxon>
        <taxon>Bacilli</taxon>
        <taxon>Bacillales</taxon>
        <taxon>Caryophanaceae</taxon>
        <taxon>Sporosarcina</taxon>
    </lineage>
</organism>
<keyword evidence="8" id="KW-0902">Two-component regulatory system</keyword>
<dbReference type="PANTHER" id="PTHR43065">
    <property type="entry name" value="SENSOR HISTIDINE KINASE"/>
    <property type="match status" value="1"/>
</dbReference>
<dbReference type="Gene3D" id="3.30.565.10">
    <property type="entry name" value="Histidine kinase-like ATPase, C-terminal domain"/>
    <property type="match status" value="1"/>
</dbReference>
<evidence type="ECO:0000256" key="1">
    <source>
        <dbReference type="ARBA" id="ARBA00000085"/>
    </source>
</evidence>
<evidence type="ECO:0000259" key="9">
    <source>
        <dbReference type="PROSITE" id="PS50109"/>
    </source>
</evidence>
<dbReference type="PANTHER" id="PTHR43065:SF10">
    <property type="entry name" value="PEROXIDE STRESS-ACTIVATED HISTIDINE KINASE MAK3"/>
    <property type="match status" value="1"/>
</dbReference>
<dbReference type="InterPro" id="IPR036890">
    <property type="entry name" value="HATPase_C_sf"/>
</dbReference>
<accession>A0A1T4YHE8</accession>
<evidence type="ECO:0000313" key="10">
    <source>
        <dbReference type="EMBL" id="SKB00711.1"/>
    </source>
</evidence>